<accession>A0A317UQB5</accession>
<gene>
    <name evidence="1" type="ORF">BO83DRAFT_402868</name>
</gene>
<sequence length="223" mass="25122">MQGHPFSFLTSYAPIAVIVAQQTKVSFLLAFPADPHIYLFEAPQSAQSRFFPYCFILLGTPSHHAVTRPVQCCPTSQLVRYASDCKNTRKLTEHMQWYVPLCKGFLTEDLPLKPPQLRGVSGNGSDEDGIHPTVRSIPFRINMHRKHRYAAFKALPSGVLCVVWCVDHCARMMPLFPGHVAALLPGPARQFVLREGASRIWSLCNIQYEHLEHRIVSTRSLVA</sequence>
<reference evidence="1" key="1">
    <citation type="submission" date="2016-12" db="EMBL/GenBank/DDBJ databases">
        <title>The genomes of Aspergillus section Nigri reveals drivers in fungal speciation.</title>
        <authorList>
            <consortium name="DOE Joint Genome Institute"/>
            <person name="Vesth T.C."/>
            <person name="Nybo J."/>
            <person name="Theobald S."/>
            <person name="Brandl J."/>
            <person name="Frisvad J.C."/>
            <person name="Nielsen K.F."/>
            <person name="Lyhne E.K."/>
            <person name="Kogle M.E."/>
            <person name="Kuo A."/>
            <person name="Riley R."/>
            <person name="Clum A."/>
            <person name="Nolan M."/>
            <person name="Lipzen A."/>
            <person name="Salamov A."/>
            <person name="Henrissat B."/>
            <person name="Wiebenga A."/>
            <person name="De vries R.P."/>
            <person name="Grigoriev I.V."/>
            <person name="Mortensen U.H."/>
            <person name="Andersen M.R."/>
            <person name="Baker S.E."/>
        </authorList>
    </citation>
    <scope>NUCLEOTIDE SEQUENCE</scope>
    <source>
        <strain evidence="1">CBS 122712</strain>
    </source>
</reference>
<dbReference type="OrthoDB" id="10462262at2759"/>
<dbReference type="Proteomes" id="UP000246171">
    <property type="component" value="Unassembled WGS sequence"/>
</dbReference>
<comment type="caution">
    <text evidence="1">The sequence shown here is derived from an EMBL/GenBank/DDBJ whole genome shotgun (WGS) entry which is preliminary data.</text>
</comment>
<keyword evidence="2" id="KW-1185">Reference proteome</keyword>
<dbReference type="GeneID" id="37055531"/>
<dbReference type="EMBL" id="MSFU01000034">
    <property type="protein sequence ID" value="PWY63755.1"/>
    <property type="molecule type" value="Genomic_DNA"/>
</dbReference>
<dbReference type="VEuPathDB" id="FungiDB:BO83DRAFT_402868"/>
<proteinExistence type="predicted"/>
<organism evidence="1 2">
    <name type="scientific">Aspergillus eucalypticola (strain CBS 122712 / IBT 29274)</name>
    <dbReference type="NCBI Taxonomy" id="1448314"/>
    <lineage>
        <taxon>Eukaryota</taxon>
        <taxon>Fungi</taxon>
        <taxon>Dikarya</taxon>
        <taxon>Ascomycota</taxon>
        <taxon>Pezizomycotina</taxon>
        <taxon>Eurotiomycetes</taxon>
        <taxon>Eurotiomycetidae</taxon>
        <taxon>Eurotiales</taxon>
        <taxon>Aspergillaceae</taxon>
        <taxon>Aspergillus</taxon>
        <taxon>Aspergillus subgen. Circumdati</taxon>
    </lineage>
</organism>
<evidence type="ECO:0000313" key="2">
    <source>
        <dbReference type="Proteomes" id="UP000246171"/>
    </source>
</evidence>
<name>A0A317UQB5_ASPEC</name>
<evidence type="ECO:0000313" key="1">
    <source>
        <dbReference type="EMBL" id="PWY63755.1"/>
    </source>
</evidence>
<protein>
    <submittedName>
        <fullName evidence="1">Uncharacterized protein</fullName>
    </submittedName>
</protein>
<dbReference type="RefSeq" id="XP_025383402.1">
    <property type="nucleotide sequence ID" value="XM_025533569.1"/>
</dbReference>
<dbReference type="AlphaFoldDB" id="A0A317UQB5"/>